<dbReference type="Proteomes" id="UP000763447">
    <property type="component" value="Unassembled WGS sequence"/>
</dbReference>
<feature type="compositionally biased region" description="Polar residues" evidence="1">
    <location>
        <begin position="255"/>
        <end position="264"/>
    </location>
</feature>
<dbReference type="InterPro" id="IPR000209">
    <property type="entry name" value="Peptidase_S8/S53_dom"/>
</dbReference>
<evidence type="ECO:0000313" key="3">
    <source>
        <dbReference type="EMBL" id="NLR17487.1"/>
    </source>
</evidence>
<protein>
    <submittedName>
        <fullName evidence="3">S8 family peptidase</fullName>
    </submittedName>
</protein>
<dbReference type="InterPro" id="IPR034074">
    <property type="entry name" value="Y4bN_pept_dom"/>
</dbReference>
<proteinExistence type="predicted"/>
<accession>A0ABX1KU81</accession>
<feature type="region of interest" description="Disordered" evidence="1">
    <location>
        <begin position="250"/>
        <end position="270"/>
    </location>
</feature>
<reference evidence="3 4" key="1">
    <citation type="submission" date="2020-04" db="EMBL/GenBank/DDBJ databases">
        <title>A novel species of genus Lactobacillus that was isolated from fermented food Zha-chili.</title>
        <authorList>
            <person name="Zhang Z."/>
        </authorList>
    </citation>
    <scope>NUCLEOTIDE SEQUENCE [LARGE SCALE GENOMIC DNA]</scope>
    <source>
        <strain evidence="4">HBUAS51383</strain>
    </source>
</reference>
<evidence type="ECO:0000256" key="1">
    <source>
        <dbReference type="SAM" id="MobiDB-lite"/>
    </source>
</evidence>
<comment type="caution">
    <text evidence="3">The sequence shown here is derived from an EMBL/GenBank/DDBJ whole genome shotgun (WGS) entry which is preliminary data.</text>
</comment>
<feature type="domain" description="Peptidase S8/S53" evidence="2">
    <location>
        <begin position="273"/>
        <end position="534"/>
    </location>
</feature>
<dbReference type="SUPFAM" id="SSF52743">
    <property type="entry name" value="Subtilisin-like"/>
    <property type="match status" value="1"/>
</dbReference>
<dbReference type="Gene3D" id="3.40.50.200">
    <property type="entry name" value="Peptidase S8/S53 domain"/>
    <property type="match status" value="1"/>
</dbReference>
<dbReference type="RefSeq" id="WP_168924119.1">
    <property type="nucleotide sequence ID" value="NZ_JAAXLJ010000002.1"/>
</dbReference>
<gene>
    <name evidence="3" type="ORF">HC026_00990</name>
</gene>
<evidence type="ECO:0000259" key="2">
    <source>
        <dbReference type="Pfam" id="PF00082"/>
    </source>
</evidence>
<keyword evidence="4" id="KW-1185">Reference proteome</keyword>
<organism evidence="3 4">
    <name type="scientific">Secundilactobacillus angelensis</name>
    <dbReference type="NCBI Taxonomy" id="2722706"/>
    <lineage>
        <taxon>Bacteria</taxon>
        <taxon>Bacillati</taxon>
        <taxon>Bacillota</taxon>
        <taxon>Bacilli</taxon>
        <taxon>Lactobacillales</taxon>
        <taxon>Lactobacillaceae</taxon>
        <taxon>Secundilactobacillus</taxon>
    </lineage>
</organism>
<sequence length="742" mass="84003">MNDVLTLKGKFKQRKNNSRPGASQLPAKQSVDTKRILSLINDLEQMKEYWAKQDVLPKMLISAYYTKIAAKSNRLQAFFGQGISANSKIVGAKFGKNTDGNKRHIITYFVSAEDVNQTIDYARETVKVLDDHFAGKATADVFNKDDTYKQIDFSRYDISKSKFRDYVVDAYYVERFDVEEADISTEQSAIITLYDTGKNAISLLGELGIKVYNSRMLDDQTVLLDRDSLSVLMQQAPYLISMSTEDMSELAPSDFSDTNEQPTAQIPAPSDEPTIGVIDTLFDENVYFNQWVSYKDLLDPSIPREPDDYRHGTEVSSIIVDGPTLNPELDDGCGRFKVKHFGVSTHRQFSSFSVVKAIQSAVIENPEIHVWNLSLGSNAEVNQNFISAEGAILDKIQYEHNVIFVIAGTNKNPEEEMRRIGAPADSINSVVVNSVGMDKLPEKYSREGIVLSFFTKPDASYYGGDQINPMRTVNSYGEALVSGTSFSAPWIARKMAYMIDILGLSREVAKALLIDAAIGWENETDFETLSLRGNGVVPVRIEDVLHSKDDEIKFVIEGVSEMWDTYTYDLPVPVVNDKQPFNAKATLCYFPKCSRNQGVDYTNTEFDFKFGRINNKSTINDINQNTQTEINSRIKEEDARKLFRKWDNVKHVSETLKSNPRPKKVYDNPMWAISVKTKERLDNRDGEHTRFGIVITLKEMNGVNRIDDFIQQASLKGWLVNRIDVENRVEVYNQAEEDIDLE</sequence>
<dbReference type="InterPro" id="IPR036852">
    <property type="entry name" value="Peptidase_S8/S53_dom_sf"/>
</dbReference>
<dbReference type="CDD" id="cd04847">
    <property type="entry name" value="Peptidases_S8_Subtilisin_like_2"/>
    <property type="match status" value="1"/>
</dbReference>
<evidence type="ECO:0000313" key="4">
    <source>
        <dbReference type="Proteomes" id="UP000763447"/>
    </source>
</evidence>
<dbReference type="EMBL" id="JAAXLJ010000002">
    <property type="protein sequence ID" value="NLR17487.1"/>
    <property type="molecule type" value="Genomic_DNA"/>
</dbReference>
<dbReference type="Pfam" id="PF00082">
    <property type="entry name" value="Peptidase_S8"/>
    <property type="match status" value="1"/>
</dbReference>
<name>A0ABX1KU81_9LACO</name>